<proteinExistence type="predicted"/>
<accession>A0A6A4N948</accession>
<evidence type="ECO:0000313" key="1">
    <source>
        <dbReference type="EMBL" id="KAE9590406.1"/>
    </source>
</evidence>
<dbReference type="Proteomes" id="UP000447434">
    <property type="component" value="Chromosome 21"/>
</dbReference>
<dbReference type="AlphaFoldDB" id="A0A6A4N948"/>
<reference evidence="2" key="1">
    <citation type="journal article" date="2020" name="Nat. Commun.">
        <title>Genome sequence of the cluster root forming white lupin.</title>
        <authorList>
            <person name="Hufnagel B."/>
            <person name="Marques A."/>
            <person name="Soriano A."/>
            <person name="Marques L."/>
            <person name="Divol F."/>
            <person name="Doumas P."/>
            <person name="Sallet E."/>
            <person name="Mancinotti D."/>
            <person name="Carrere S."/>
            <person name="Marande W."/>
            <person name="Arribat S."/>
            <person name="Keller J."/>
            <person name="Huneau C."/>
            <person name="Blein T."/>
            <person name="Aime D."/>
            <person name="Laguerre M."/>
            <person name="Taylor J."/>
            <person name="Schubert V."/>
            <person name="Nelson M."/>
            <person name="Geu-Flores F."/>
            <person name="Crespi M."/>
            <person name="Gallardo-Guerrero K."/>
            <person name="Delaux P.-M."/>
            <person name="Salse J."/>
            <person name="Berges H."/>
            <person name="Guyot R."/>
            <person name="Gouzy J."/>
            <person name="Peret B."/>
        </authorList>
    </citation>
    <scope>NUCLEOTIDE SEQUENCE [LARGE SCALE GENOMIC DNA]</scope>
    <source>
        <strain evidence="2">cv. Amiga</strain>
    </source>
</reference>
<dbReference type="EMBL" id="WOCE01000021">
    <property type="protein sequence ID" value="KAE9590406.1"/>
    <property type="molecule type" value="Genomic_DNA"/>
</dbReference>
<comment type="caution">
    <text evidence="1">The sequence shown here is derived from an EMBL/GenBank/DDBJ whole genome shotgun (WGS) entry which is preliminary data.</text>
</comment>
<keyword evidence="2" id="KW-1185">Reference proteome</keyword>
<gene>
    <name evidence="1" type="ORF">Lalb_Chr21g0319251</name>
</gene>
<protein>
    <submittedName>
        <fullName evidence="1">Uncharacterized protein</fullName>
    </submittedName>
</protein>
<evidence type="ECO:0000313" key="2">
    <source>
        <dbReference type="Proteomes" id="UP000447434"/>
    </source>
</evidence>
<organism evidence="1 2">
    <name type="scientific">Lupinus albus</name>
    <name type="common">White lupine</name>
    <name type="synonym">Lupinus termis</name>
    <dbReference type="NCBI Taxonomy" id="3870"/>
    <lineage>
        <taxon>Eukaryota</taxon>
        <taxon>Viridiplantae</taxon>
        <taxon>Streptophyta</taxon>
        <taxon>Embryophyta</taxon>
        <taxon>Tracheophyta</taxon>
        <taxon>Spermatophyta</taxon>
        <taxon>Magnoliopsida</taxon>
        <taxon>eudicotyledons</taxon>
        <taxon>Gunneridae</taxon>
        <taxon>Pentapetalae</taxon>
        <taxon>rosids</taxon>
        <taxon>fabids</taxon>
        <taxon>Fabales</taxon>
        <taxon>Fabaceae</taxon>
        <taxon>Papilionoideae</taxon>
        <taxon>50 kb inversion clade</taxon>
        <taxon>genistoids sensu lato</taxon>
        <taxon>core genistoids</taxon>
        <taxon>Genisteae</taxon>
        <taxon>Lupinus</taxon>
    </lineage>
</organism>
<name>A0A6A4N948_LUPAL</name>
<sequence>MSLCYVLYLHHCSHIILLPFGLNNPTNLKASSLLLCTLHTKQHTKKYKKMRNPINFRDMFLSMEKK</sequence>